<proteinExistence type="predicted"/>
<sequence length="164" mass="18760">MLSFPQVLTHRQTPKHFPQADKNAFPHAFMRPLVGQYLWKLTDFHKRANIRLWKIDFQRRTIRMTASGNHLHPTKKRCQPPAAGEHTSSPAIHTSSLPGSGNREEATTLRPCRRVKEAAVTKEATAQRRPPSPRRPLSPRNRSHLLPILTCSKPRCCTRPAARR</sequence>
<feature type="region of interest" description="Disordered" evidence="1">
    <location>
        <begin position="70"/>
        <end position="145"/>
    </location>
</feature>
<reference evidence="2" key="2">
    <citation type="journal article" date="2015" name="Data Brief">
        <title>Shoot transcriptome of the giant reed, Arundo donax.</title>
        <authorList>
            <person name="Barrero R.A."/>
            <person name="Guerrero F.D."/>
            <person name="Moolhuijzen P."/>
            <person name="Goolsby J.A."/>
            <person name="Tidwell J."/>
            <person name="Bellgard S.E."/>
            <person name="Bellgard M.I."/>
        </authorList>
    </citation>
    <scope>NUCLEOTIDE SEQUENCE</scope>
    <source>
        <tissue evidence="2">Shoot tissue taken approximately 20 cm above the soil surface</tissue>
    </source>
</reference>
<dbReference type="EMBL" id="GBRH01259134">
    <property type="protein sequence ID" value="JAD38761.1"/>
    <property type="molecule type" value="Transcribed_RNA"/>
</dbReference>
<evidence type="ECO:0000256" key="1">
    <source>
        <dbReference type="SAM" id="MobiDB-lite"/>
    </source>
</evidence>
<feature type="compositionally biased region" description="Polar residues" evidence="1">
    <location>
        <begin position="86"/>
        <end position="99"/>
    </location>
</feature>
<feature type="region of interest" description="Disordered" evidence="1">
    <location>
        <begin position="1"/>
        <end position="20"/>
    </location>
</feature>
<organism evidence="2">
    <name type="scientific">Arundo donax</name>
    <name type="common">Giant reed</name>
    <name type="synonym">Donax arundinaceus</name>
    <dbReference type="NCBI Taxonomy" id="35708"/>
    <lineage>
        <taxon>Eukaryota</taxon>
        <taxon>Viridiplantae</taxon>
        <taxon>Streptophyta</taxon>
        <taxon>Embryophyta</taxon>
        <taxon>Tracheophyta</taxon>
        <taxon>Spermatophyta</taxon>
        <taxon>Magnoliopsida</taxon>
        <taxon>Liliopsida</taxon>
        <taxon>Poales</taxon>
        <taxon>Poaceae</taxon>
        <taxon>PACMAD clade</taxon>
        <taxon>Arundinoideae</taxon>
        <taxon>Arundineae</taxon>
        <taxon>Arundo</taxon>
    </lineage>
</organism>
<dbReference type="AlphaFoldDB" id="A0A0A8ZIW9"/>
<accession>A0A0A8ZIW9</accession>
<evidence type="ECO:0000313" key="2">
    <source>
        <dbReference type="EMBL" id="JAD38761.1"/>
    </source>
</evidence>
<protein>
    <submittedName>
        <fullName evidence="2">Uncharacterized protein</fullName>
    </submittedName>
</protein>
<name>A0A0A8ZIW9_ARUDO</name>
<reference evidence="2" key="1">
    <citation type="submission" date="2014-09" db="EMBL/GenBank/DDBJ databases">
        <authorList>
            <person name="Magalhaes I.L.F."/>
            <person name="Oliveira U."/>
            <person name="Santos F.R."/>
            <person name="Vidigal T.H.D.A."/>
            <person name="Brescovit A.D."/>
            <person name="Santos A.J."/>
        </authorList>
    </citation>
    <scope>NUCLEOTIDE SEQUENCE</scope>
    <source>
        <tissue evidence="2">Shoot tissue taken approximately 20 cm above the soil surface</tissue>
    </source>
</reference>